<keyword evidence="3" id="KW-1185">Reference proteome</keyword>
<accession>A0A401RNC4</accession>
<feature type="compositionally biased region" description="Polar residues" evidence="1">
    <location>
        <begin position="28"/>
        <end position="42"/>
    </location>
</feature>
<protein>
    <submittedName>
        <fullName evidence="2">Uncharacterized protein</fullName>
    </submittedName>
</protein>
<dbReference type="EMBL" id="BEZZ01000001">
    <property type="protein sequence ID" value="GCC19596.1"/>
    <property type="molecule type" value="Genomic_DNA"/>
</dbReference>
<feature type="compositionally biased region" description="Basic and acidic residues" evidence="1">
    <location>
        <begin position="1"/>
        <end position="11"/>
    </location>
</feature>
<feature type="compositionally biased region" description="Polar residues" evidence="1">
    <location>
        <begin position="53"/>
        <end position="64"/>
    </location>
</feature>
<feature type="region of interest" description="Disordered" evidence="1">
    <location>
        <begin position="1"/>
        <end position="69"/>
    </location>
</feature>
<evidence type="ECO:0000313" key="2">
    <source>
        <dbReference type="EMBL" id="GCC19596.1"/>
    </source>
</evidence>
<evidence type="ECO:0000256" key="1">
    <source>
        <dbReference type="SAM" id="MobiDB-lite"/>
    </source>
</evidence>
<organism evidence="2 3">
    <name type="scientific">Chiloscyllium punctatum</name>
    <name type="common">Brownbanded bambooshark</name>
    <name type="synonym">Hemiscyllium punctatum</name>
    <dbReference type="NCBI Taxonomy" id="137246"/>
    <lineage>
        <taxon>Eukaryota</taxon>
        <taxon>Metazoa</taxon>
        <taxon>Chordata</taxon>
        <taxon>Craniata</taxon>
        <taxon>Vertebrata</taxon>
        <taxon>Chondrichthyes</taxon>
        <taxon>Elasmobranchii</taxon>
        <taxon>Galeomorphii</taxon>
        <taxon>Galeoidea</taxon>
        <taxon>Orectolobiformes</taxon>
        <taxon>Hemiscylliidae</taxon>
        <taxon>Chiloscyllium</taxon>
    </lineage>
</organism>
<sequence length="118" mass="12621">MRAELGPDRTGRLPLTDTRLATARTKETSCNPDIQPPDSGNSPLRCPRDPGSGYSSDSAATLNHSPMPAAEALSQPDIVLYIPTRSAHLLTNPRENSRCQTASRVRSPQSNLGIVVTA</sequence>
<gene>
    <name evidence="2" type="ORF">chiPu_0000093</name>
</gene>
<proteinExistence type="predicted"/>
<evidence type="ECO:0000313" key="3">
    <source>
        <dbReference type="Proteomes" id="UP000287033"/>
    </source>
</evidence>
<dbReference type="Proteomes" id="UP000287033">
    <property type="component" value="Unassembled WGS sequence"/>
</dbReference>
<reference evidence="2 3" key="1">
    <citation type="journal article" date="2018" name="Nat. Ecol. Evol.">
        <title>Shark genomes provide insights into elasmobranch evolution and the origin of vertebrates.</title>
        <authorList>
            <person name="Hara Y"/>
            <person name="Yamaguchi K"/>
            <person name="Onimaru K"/>
            <person name="Kadota M"/>
            <person name="Koyanagi M"/>
            <person name="Keeley SD"/>
            <person name="Tatsumi K"/>
            <person name="Tanaka K"/>
            <person name="Motone F"/>
            <person name="Kageyama Y"/>
            <person name="Nozu R"/>
            <person name="Adachi N"/>
            <person name="Nishimura O"/>
            <person name="Nakagawa R"/>
            <person name="Tanegashima C"/>
            <person name="Kiyatake I"/>
            <person name="Matsumoto R"/>
            <person name="Murakumo K"/>
            <person name="Nishida K"/>
            <person name="Terakita A"/>
            <person name="Kuratani S"/>
            <person name="Sato K"/>
            <person name="Hyodo S Kuraku.S."/>
        </authorList>
    </citation>
    <scope>NUCLEOTIDE SEQUENCE [LARGE SCALE GENOMIC DNA]</scope>
</reference>
<comment type="caution">
    <text evidence="2">The sequence shown here is derived from an EMBL/GenBank/DDBJ whole genome shotgun (WGS) entry which is preliminary data.</text>
</comment>
<name>A0A401RNC4_CHIPU</name>
<dbReference type="AlphaFoldDB" id="A0A401RNC4"/>